<dbReference type="SMART" id="SM00175">
    <property type="entry name" value="RAB"/>
    <property type="match status" value="1"/>
</dbReference>
<dbReference type="SMART" id="SM00176">
    <property type="entry name" value="RAN"/>
    <property type="match status" value="1"/>
</dbReference>
<dbReference type="HOGENOM" id="CLU_041217_13_0_1"/>
<dbReference type="SMART" id="SM00174">
    <property type="entry name" value="RHO"/>
    <property type="match status" value="1"/>
</dbReference>
<keyword evidence="7" id="KW-0539">Nucleus</keyword>
<dbReference type="GO" id="GO:0005634">
    <property type="term" value="C:nucleus"/>
    <property type="evidence" value="ECO:0007669"/>
    <property type="project" value="UniProtKB-SubCell"/>
</dbReference>
<dbReference type="InterPro" id="IPR005225">
    <property type="entry name" value="Small_GTP-bd"/>
</dbReference>
<dbReference type="KEGG" id="der:6542146"/>
<dbReference type="GO" id="GO:0006606">
    <property type="term" value="P:protein import into nucleus"/>
    <property type="evidence" value="ECO:0007669"/>
    <property type="project" value="TreeGrafter"/>
</dbReference>
<dbReference type="SMART" id="SM00173">
    <property type="entry name" value="RAS"/>
    <property type="match status" value="1"/>
</dbReference>
<comment type="similarity">
    <text evidence="2">Belongs to the small GTPase superfamily. Ran family.</text>
</comment>
<dbReference type="PANTHER" id="PTHR24071:SF36">
    <property type="entry name" value="GTP-BINDING NUCLEAR PROTEIN"/>
    <property type="match status" value="1"/>
</dbReference>
<gene>
    <name evidence="8" type="primary">Dere\GG24517</name>
    <name evidence="8" type="synonym">dere_GLEANR_9237</name>
    <name evidence="8" type="synonym">GG24517</name>
    <name evidence="8" type="ORF">Dere_GG24517</name>
</gene>
<dbReference type="PANTHER" id="PTHR24071">
    <property type="entry name" value="RAN GTPASE"/>
    <property type="match status" value="1"/>
</dbReference>
<protein>
    <recommendedName>
        <fullName evidence="10">GTP-binding nuclear protein</fullName>
    </recommendedName>
</protein>
<proteinExistence type="inferred from homology"/>
<evidence type="ECO:0000313" key="8">
    <source>
        <dbReference type="EMBL" id="EDV57475.1"/>
    </source>
</evidence>
<dbReference type="InterPro" id="IPR002041">
    <property type="entry name" value="Ran_GTPase"/>
</dbReference>
<evidence type="ECO:0000256" key="3">
    <source>
        <dbReference type="ARBA" id="ARBA00022448"/>
    </source>
</evidence>
<dbReference type="InterPro" id="IPR001806">
    <property type="entry name" value="Small_GTPase"/>
</dbReference>
<dbReference type="Pfam" id="PF00071">
    <property type="entry name" value="Ras"/>
    <property type="match status" value="1"/>
</dbReference>
<dbReference type="OMA" id="QCAIIMV"/>
<dbReference type="GO" id="GO:0000054">
    <property type="term" value="P:ribosomal subunit export from nucleus"/>
    <property type="evidence" value="ECO:0007669"/>
    <property type="project" value="TreeGrafter"/>
</dbReference>
<keyword evidence="9" id="KW-1185">Reference proteome</keyword>
<evidence type="ECO:0000256" key="5">
    <source>
        <dbReference type="ARBA" id="ARBA00022927"/>
    </source>
</evidence>
<dbReference type="GO" id="GO:0005737">
    <property type="term" value="C:cytoplasm"/>
    <property type="evidence" value="ECO:0007669"/>
    <property type="project" value="TreeGrafter"/>
</dbReference>
<dbReference type="PROSITE" id="PS51418">
    <property type="entry name" value="RAN"/>
    <property type="match status" value="1"/>
</dbReference>
<comment type="subcellular location">
    <subcellularLocation>
        <location evidence="1">Nucleus</location>
    </subcellularLocation>
</comment>
<evidence type="ECO:0000256" key="2">
    <source>
        <dbReference type="ARBA" id="ARBA00008028"/>
    </source>
</evidence>
<evidence type="ECO:0000256" key="6">
    <source>
        <dbReference type="ARBA" id="ARBA00023134"/>
    </source>
</evidence>
<reference evidence="8 9" key="1">
    <citation type="journal article" date="2007" name="Nature">
        <title>Evolution of genes and genomes on the Drosophila phylogeny.</title>
        <authorList>
            <consortium name="Drosophila 12 Genomes Consortium"/>
            <person name="Clark A.G."/>
            <person name="Eisen M.B."/>
            <person name="Smith D.R."/>
            <person name="Bergman C.M."/>
            <person name="Oliver B."/>
            <person name="Markow T.A."/>
            <person name="Kaufman T.C."/>
            <person name="Kellis M."/>
            <person name="Gelbart W."/>
            <person name="Iyer V.N."/>
            <person name="Pollard D.A."/>
            <person name="Sackton T.B."/>
            <person name="Larracuente A.M."/>
            <person name="Singh N.D."/>
            <person name="Abad J.P."/>
            <person name="Abt D.N."/>
            <person name="Adryan B."/>
            <person name="Aguade M."/>
            <person name="Akashi H."/>
            <person name="Anderson W.W."/>
            <person name="Aquadro C.F."/>
            <person name="Ardell D.H."/>
            <person name="Arguello R."/>
            <person name="Artieri C.G."/>
            <person name="Barbash D.A."/>
            <person name="Barker D."/>
            <person name="Barsanti P."/>
            <person name="Batterham P."/>
            <person name="Batzoglou S."/>
            <person name="Begun D."/>
            <person name="Bhutkar A."/>
            <person name="Blanco E."/>
            <person name="Bosak S.A."/>
            <person name="Bradley R.K."/>
            <person name="Brand A.D."/>
            <person name="Brent M.R."/>
            <person name="Brooks A.N."/>
            <person name="Brown R.H."/>
            <person name="Butlin R.K."/>
            <person name="Caggese C."/>
            <person name="Calvi B.R."/>
            <person name="Bernardo de Carvalho A."/>
            <person name="Caspi A."/>
            <person name="Castrezana S."/>
            <person name="Celniker S.E."/>
            <person name="Chang J.L."/>
            <person name="Chapple C."/>
            <person name="Chatterji S."/>
            <person name="Chinwalla A."/>
            <person name="Civetta A."/>
            <person name="Clifton S.W."/>
            <person name="Comeron J.M."/>
            <person name="Costello J.C."/>
            <person name="Coyne J.A."/>
            <person name="Daub J."/>
            <person name="David R.G."/>
            <person name="Delcher A.L."/>
            <person name="Delehaunty K."/>
            <person name="Do C.B."/>
            <person name="Ebling H."/>
            <person name="Edwards K."/>
            <person name="Eickbush T."/>
            <person name="Evans J.D."/>
            <person name="Filipski A."/>
            <person name="Findeiss S."/>
            <person name="Freyhult E."/>
            <person name="Fulton L."/>
            <person name="Fulton R."/>
            <person name="Garcia A.C."/>
            <person name="Gardiner A."/>
            <person name="Garfield D.A."/>
            <person name="Garvin B.E."/>
            <person name="Gibson G."/>
            <person name="Gilbert D."/>
            <person name="Gnerre S."/>
            <person name="Godfrey J."/>
            <person name="Good R."/>
            <person name="Gotea V."/>
            <person name="Gravely B."/>
            <person name="Greenberg A.J."/>
            <person name="Griffiths-Jones S."/>
            <person name="Gross S."/>
            <person name="Guigo R."/>
            <person name="Gustafson E.A."/>
            <person name="Haerty W."/>
            <person name="Hahn M.W."/>
            <person name="Halligan D.L."/>
            <person name="Halpern A.L."/>
            <person name="Halter G.M."/>
            <person name="Han M.V."/>
            <person name="Heger A."/>
            <person name="Hillier L."/>
            <person name="Hinrichs A.S."/>
            <person name="Holmes I."/>
            <person name="Hoskins R.A."/>
            <person name="Hubisz M.J."/>
            <person name="Hultmark D."/>
            <person name="Huntley M.A."/>
            <person name="Jaffe D.B."/>
            <person name="Jagadeeshan S."/>
            <person name="Jeck W.R."/>
            <person name="Johnson J."/>
            <person name="Jones C.D."/>
            <person name="Jordan W.C."/>
            <person name="Karpen G.H."/>
            <person name="Kataoka E."/>
            <person name="Keightley P.D."/>
            <person name="Kheradpour P."/>
            <person name="Kirkness E.F."/>
            <person name="Koerich L.B."/>
            <person name="Kristiansen K."/>
            <person name="Kudrna D."/>
            <person name="Kulathinal R.J."/>
            <person name="Kumar S."/>
            <person name="Kwok R."/>
            <person name="Lander E."/>
            <person name="Langley C.H."/>
            <person name="Lapoint R."/>
            <person name="Lazzaro B.P."/>
            <person name="Lee S.J."/>
            <person name="Levesque L."/>
            <person name="Li R."/>
            <person name="Lin C.F."/>
            <person name="Lin M.F."/>
            <person name="Lindblad-Toh K."/>
            <person name="Llopart A."/>
            <person name="Long M."/>
            <person name="Low L."/>
            <person name="Lozovsky E."/>
            <person name="Lu J."/>
            <person name="Luo M."/>
            <person name="Machado C.A."/>
            <person name="Makalowski W."/>
            <person name="Marzo M."/>
            <person name="Matsuda M."/>
            <person name="Matzkin L."/>
            <person name="McAllister B."/>
            <person name="McBride C.S."/>
            <person name="McKernan B."/>
            <person name="McKernan K."/>
            <person name="Mendez-Lago M."/>
            <person name="Minx P."/>
            <person name="Mollenhauer M.U."/>
            <person name="Montooth K."/>
            <person name="Mount S.M."/>
            <person name="Mu X."/>
            <person name="Myers E."/>
            <person name="Negre B."/>
            <person name="Newfeld S."/>
            <person name="Nielsen R."/>
            <person name="Noor M.A."/>
            <person name="O'Grady P."/>
            <person name="Pachter L."/>
            <person name="Papaceit M."/>
            <person name="Parisi M.J."/>
            <person name="Parisi M."/>
            <person name="Parts L."/>
            <person name="Pedersen J.S."/>
            <person name="Pesole G."/>
            <person name="Phillippy A.M."/>
            <person name="Ponting C.P."/>
            <person name="Pop M."/>
            <person name="Porcelli D."/>
            <person name="Powell J.R."/>
            <person name="Prohaska S."/>
            <person name="Pruitt K."/>
            <person name="Puig M."/>
            <person name="Quesneville H."/>
            <person name="Ram K.R."/>
            <person name="Rand D."/>
            <person name="Rasmussen M.D."/>
            <person name="Reed L.K."/>
            <person name="Reenan R."/>
            <person name="Reily A."/>
            <person name="Remington K.A."/>
            <person name="Rieger T.T."/>
            <person name="Ritchie M.G."/>
            <person name="Robin C."/>
            <person name="Rogers Y.H."/>
            <person name="Rohde C."/>
            <person name="Rozas J."/>
            <person name="Rubenfield M.J."/>
            <person name="Ruiz A."/>
            <person name="Russo S."/>
            <person name="Salzberg S.L."/>
            <person name="Sanchez-Gracia A."/>
            <person name="Saranga D.J."/>
            <person name="Sato H."/>
            <person name="Schaeffer S.W."/>
            <person name="Schatz M.C."/>
            <person name="Schlenke T."/>
            <person name="Schwartz R."/>
            <person name="Segarra C."/>
            <person name="Singh R.S."/>
            <person name="Sirot L."/>
            <person name="Sirota M."/>
            <person name="Sisneros N.B."/>
            <person name="Smith C.D."/>
            <person name="Smith T.F."/>
            <person name="Spieth J."/>
            <person name="Stage D.E."/>
            <person name="Stark A."/>
            <person name="Stephan W."/>
            <person name="Strausberg R.L."/>
            <person name="Strempel S."/>
            <person name="Sturgill D."/>
            <person name="Sutton G."/>
            <person name="Sutton G.G."/>
            <person name="Tao W."/>
            <person name="Teichmann S."/>
            <person name="Tobari Y.N."/>
            <person name="Tomimura Y."/>
            <person name="Tsolas J.M."/>
            <person name="Valente V.L."/>
            <person name="Venter E."/>
            <person name="Venter J.C."/>
            <person name="Vicario S."/>
            <person name="Vieira F.G."/>
            <person name="Vilella A.J."/>
            <person name="Villasante A."/>
            <person name="Walenz B."/>
            <person name="Wang J."/>
            <person name="Wasserman M."/>
            <person name="Watts T."/>
            <person name="Wilson D."/>
            <person name="Wilson R.K."/>
            <person name="Wing R.A."/>
            <person name="Wolfner M.F."/>
            <person name="Wong A."/>
            <person name="Wong G.K."/>
            <person name="Wu C.I."/>
            <person name="Wu G."/>
            <person name="Yamamoto D."/>
            <person name="Yang H.P."/>
            <person name="Yang S.P."/>
            <person name="Yorke J.A."/>
            <person name="Yoshida K."/>
            <person name="Zdobnov E."/>
            <person name="Zhang P."/>
            <person name="Zhang Y."/>
            <person name="Zimin A.V."/>
            <person name="Baldwin J."/>
            <person name="Abdouelleil A."/>
            <person name="Abdulkadir J."/>
            <person name="Abebe A."/>
            <person name="Abera B."/>
            <person name="Abreu J."/>
            <person name="Acer S.C."/>
            <person name="Aftuck L."/>
            <person name="Alexander A."/>
            <person name="An P."/>
            <person name="Anderson E."/>
            <person name="Anderson S."/>
            <person name="Arachi H."/>
            <person name="Azer M."/>
            <person name="Bachantsang P."/>
            <person name="Barry A."/>
            <person name="Bayul T."/>
            <person name="Berlin A."/>
            <person name="Bessette D."/>
            <person name="Bloom T."/>
            <person name="Blye J."/>
            <person name="Boguslavskiy L."/>
            <person name="Bonnet C."/>
            <person name="Boukhgalter B."/>
            <person name="Bourzgui I."/>
            <person name="Brown A."/>
            <person name="Cahill P."/>
            <person name="Channer S."/>
            <person name="Cheshatsang Y."/>
            <person name="Chuda L."/>
            <person name="Citroen M."/>
            <person name="Collymore A."/>
            <person name="Cooke P."/>
            <person name="Costello M."/>
            <person name="D'Aco K."/>
            <person name="Daza R."/>
            <person name="De Haan G."/>
            <person name="DeGray S."/>
            <person name="DeMaso C."/>
            <person name="Dhargay N."/>
            <person name="Dooley K."/>
            <person name="Dooley E."/>
            <person name="Doricent M."/>
            <person name="Dorje P."/>
            <person name="Dorjee K."/>
            <person name="Dupes A."/>
            <person name="Elong R."/>
            <person name="Falk J."/>
            <person name="Farina A."/>
            <person name="Faro S."/>
            <person name="Ferguson D."/>
            <person name="Fisher S."/>
            <person name="Foley C.D."/>
            <person name="Franke A."/>
            <person name="Friedrich D."/>
            <person name="Gadbois L."/>
            <person name="Gearin G."/>
            <person name="Gearin C.R."/>
            <person name="Giannoukos G."/>
            <person name="Goode T."/>
            <person name="Graham J."/>
            <person name="Grandbois E."/>
            <person name="Grewal S."/>
            <person name="Gyaltsen K."/>
            <person name="Hafez N."/>
            <person name="Hagos B."/>
            <person name="Hall J."/>
            <person name="Henson C."/>
            <person name="Hollinger A."/>
            <person name="Honan T."/>
            <person name="Huard M.D."/>
            <person name="Hughes L."/>
            <person name="Hurhula B."/>
            <person name="Husby M.E."/>
            <person name="Kamat A."/>
            <person name="Kanga B."/>
            <person name="Kashin S."/>
            <person name="Khazanovich D."/>
            <person name="Kisner P."/>
            <person name="Lance K."/>
            <person name="Lara M."/>
            <person name="Lee W."/>
            <person name="Lennon N."/>
            <person name="Letendre F."/>
            <person name="LeVine R."/>
            <person name="Lipovsky A."/>
            <person name="Liu X."/>
            <person name="Liu J."/>
            <person name="Liu S."/>
            <person name="Lokyitsang T."/>
            <person name="Lokyitsang Y."/>
            <person name="Lubonja R."/>
            <person name="Lui A."/>
            <person name="MacDonald P."/>
            <person name="Magnisalis V."/>
            <person name="Maru K."/>
            <person name="Matthews C."/>
            <person name="McCusker W."/>
            <person name="McDonough S."/>
            <person name="Mehta T."/>
            <person name="Meldrim J."/>
            <person name="Meneus L."/>
            <person name="Mihai O."/>
            <person name="Mihalev A."/>
            <person name="Mihova T."/>
            <person name="Mittelman R."/>
            <person name="Mlenga V."/>
            <person name="Montmayeur A."/>
            <person name="Mulrain L."/>
            <person name="Navidi A."/>
            <person name="Naylor J."/>
            <person name="Negash T."/>
            <person name="Nguyen T."/>
            <person name="Nguyen N."/>
            <person name="Nicol R."/>
            <person name="Norbu C."/>
            <person name="Norbu N."/>
            <person name="Novod N."/>
            <person name="O'Neill B."/>
            <person name="Osman S."/>
            <person name="Markiewicz E."/>
            <person name="Oyono O.L."/>
            <person name="Patti C."/>
            <person name="Phunkhang P."/>
            <person name="Pierre F."/>
            <person name="Priest M."/>
            <person name="Raghuraman S."/>
            <person name="Rege F."/>
            <person name="Reyes R."/>
            <person name="Rise C."/>
            <person name="Rogov P."/>
            <person name="Ross K."/>
            <person name="Ryan E."/>
            <person name="Settipalli S."/>
            <person name="Shea T."/>
            <person name="Sherpa N."/>
            <person name="Shi L."/>
            <person name="Shih D."/>
            <person name="Sparrow T."/>
            <person name="Spaulding J."/>
            <person name="Stalker J."/>
            <person name="Stange-Thomann N."/>
            <person name="Stavropoulos S."/>
            <person name="Stone C."/>
            <person name="Strader C."/>
            <person name="Tesfaye S."/>
            <person name="Thomson T."/>
            <person name="Thoulutsang Y."/>
            <person name="Thoulutsang D."/>
            <person name="Topham K."/>
            <person name="Topping I."/>
            <person name="Tsamla T."/>
            <person name="Vassiliev H."/>
            <person name="Vo A."/>
            <person name="Wangchuk T."/>
            <person name="Wangdi T."/>
            <person name="Weiand M."/>
            <person name="Wilkinson J."/>
            <person name="Wilson A."/>
            <person name="Yadav S."/>
            <person name="Young G."/>
            <person name="Yu Q."/>
            <person name="Zembek L."/>
            <person name="Zhong D."/>
            <person name="Zimmer A."/>
            <person name="Zwirko Z."/>
            <person name="Jaffe D.B."/>
            <person name="Alvarez P."/>
            <person name="Brockman W."/>
            <person name="Butler J."/>
            <person name="Chin C."/>
            <person name="Gnerre S."/>
            <person name="Grabherr M."/>
            <person name="Kleber M."/>
            <person name="Mauceli E."/>
            <person name="MacCallum I."/>
        </authorList>
    </citation>
    <scope>NUCLEOTIDE SEQUENCE [LARGE SCALE GENOMIC DNA]</scope>
    <source>
        <strain evidence="8 9">TSC#14021-0224.01</strain>
    </source>
</reference>
<dbReference type="SUPFAM" id="SSF52540">
    <property type="entry name" value="P-loop containing nucleoside triphosphate hydrolases"/>
    <property type="match status" value="1"/>
</dbReference>
<keyword evidence="5" id="KW-0653">Protein transport</keyword>
<dbReference type="GO" id="GO:0003924">
    <property type="term" value="F:GTPase activity"/>
    <property type="evidence" value="ECO:0007669"/>
    <property type="project" value="InterPro"/>
</dbReference>
<reference evidence="8 9" key="2">
    <citation type="journal article" date="2008" name="Bioinformatics">
        <title>Assembly reconciliation.</title>
        <authorList>
            <person name="Zimin A.V."/>
            <person name="Smith D.R."/>
            <person name="Sutton G."/>
            <person name="Yorke J.A."/>
        </authorList>
    </citation>
    <scope>NUCLEOTIDE SEQUENCE [LARGE SCALE GENOMIC DNA]</scope>
    <source>
        <strain evidence="8 9">TSC#14021-0224.01</strain>
    </source>
</reference>
<evidence type="ECO:0008006" key="10">
    <source>
        <dbReference type="Google" id="ProtNLM"/>
    </source>
</evidence>
<keyword evidence="3" id="KW-0813">Transport</keyword>
<evidence type="ECO:0000256" key="4">
    <source>
        <dbReference type="ARBA" id="ARBA00022741"/>
    </source>
</evidence>
<name>B3NA12_DROER</name>
<keyword evidence="6" id="KW-0342">GTP-binding</keyword>
<dbReference type="Gene3D" id="3.40.50.300">
    <property type="entry name" value="P-loop containing nucleotide triphosphate hydrolases"/>
    <property type="match status" value="1"/>
</dbReference>
<dbReference type="AlphaFoldDB" id="B3NA12"/>
<dbReference type="Proteomes" id="UP000008711">
    <property type="component" value="Unassembled WGS sequence"/>
</dbReference>
<evidence type="ECO:0000256" key="1">
    <source>
        <dbReference type="ARBA" id="ARBA00004123"/>
    </source>
</evidence>
<dbReference type="InterPro" id="IPR027417">
    <property type="entry name" value="P-loop_NTPase"/>
</dbReference>
<keyword evidence="4" id="KW-0547">Nucleotide-binding</keyword>
<dbReference type="eggNOG" id="KOG0096">
    <property type="taxonomic scope" value="Eukaryota"/>
</dbReference>
<evidence type="ECO:0000256" key="7">
    <source>
        <dbReference type="ARBA" id="ARBA00023242"/>
    </source>
</evidence>
<dbReference type="PhylomeDB" id="B3NA12"/>
<dbReference type="PRINTS" id="PR00449">
    <property type="entry name" value="RASTRNSFRMNG"/>
</dbReference>
<dbReference type="OrthoDB" id="48625at2759"/>
<dbReference type="GO" id="GO:0005525">
    <property type="term" value="F:GTP binding"/>
    <property type="evidence" value="ECO:0007669"/>
    <property type="project" value="UniProtKB-KW"/>
</dbReference>
<organism evidence="8 9">
    <name type="scientific">Drosophila erecta</name>
    <name type="common">Fruit fly</name>
    <dbReference type="NCBI Taxonomy" id="7220"/>
    <lineage>
        <taxon>Eukaryota</taxon>
        <taxon>Metazoa</taxon>
        <taxon>Ecdysozoa</taxon>
        <taxon>Arthropoda</taxon>
        <taxon>Hexapoda</taxon>
        <taxon>Insecta</taxon>
        <taxon>Pterygota</taxon>
        <taxon>Neoptera</taxon>
        <taxon>Endopterygota</taxon>
        <taxon>Diptera</taxon>
        <taxon>Brachycera</taxon>
        <taxon>Muscomorpha</taxon>
        <taxon>Ephydroidea</taxon>
        <taxon>Drosophilidae</taxon>
        <taxon>Drosophila</taxon>
        <taxon>Sophophora</taxon>
    </lineage>
</organism>
<dbReference type="PROSITE" id="PS51419">
    <property type="entry name" value="RAB"/>
    <property type="match status" value="1"/>
</dbReference>
<accession>B3NA12</accession>
<evidence type="ECO:0000313" key="9">
    <source>
        <dbReference type="Proteomes" id="UP000008711"/>
    </source>
</evidence>
<dbReference type="NCBIfam" id="TIGR00231">
    <property type="entry name" value="small_GTP"/>
    <property type="match status" value="1"/>
</dbReference>
<dbReference type="EMBL" id="CH954177">
    <property type="protein sequence ID" value="EDV57475.1"/>
    <property type="molecule type" value="Genomic_DNA"/>
</dbReference>
<sequence>MKGYKLVLLGDAQVGKTALINRLLHGRRLEKYEPTEGVDLTPVAIQTNHGSIRFIVWDTAGQQELGGLRDGYYIDAQCAIIMIDVTLPYSSYMNWHRDLVRVCSKIPVVICGNKNELRTERTERTGCTLQAAFGRMNLVYYDISLKFKNNLEKPFLYLARQLTGNQKLKLAMLPKAPSLIRLTEEENEC</sequence>